<dbReference type="Proteomes" id="UP000823847">
    <property type="component" value="Unassembled WGS sequence"/>
</dbReference>
<protein>
    <submittedName>
        <fullName evidence="1">DUF4286 family protein</fullName>
    </submittedName>
</protein>
<evidence type="ECO:0000313" key="2">
    <source>
        <dbReference type="Proteomes" id="UP000823847"/>
    </source>
</evidence>
<proteinExistence type="predicted"/>
<comment type="caution">
    <text evidence="1">The sequence shown here is derived from an EMBL/GenBank/DDBJ whole genome shotgun (WGS) entry which is preliminary data.</text>
</comment>
<dbReference type="InterPro" id="IPR025563">
    <property type="entry name" value="DUF4286"/>
</dbReference>
<sequence>MIIYNTTFHIHQDILDECLAYLKSDYIPKAARSGILRTPRLRRVLQSANEEGESYSVQFHADDIDSLNRWIREEGAALQQALINRYREKIVGFSTLLEEITLPE</sequence>
<dbReference type="EMBL" id="DXEN01000073">
    <property type="protein sequence ID" value="HIX86894.1"/>
    <property type="molecule type" value="Genomic_DNA"/>
</dbReference>
<evidence type="ECO:0000313" key="1">
    <source>
        <dbReference type="EMBL" id="HIX86894.1"/>
    </source>
</evidence>
<gene>
    <name evidence="1" type="ORF">H9848_09860</name>
</gene>
<dbReference type="Pfam" id="PF14114">
    <property type="entry name" value="DUF4286"/>
    <property type="match status" value="1"/>
</dbReference>
<reference evidence="1" key="2">
    <citation type="submission" date="2021-04" db="EMBL/GenBank/DDBJ databases">
        <authorList>
            <person name="Gilroy R."/>
        </authorList>
    </citation>
    <scope>NUCLEOTIDE SEQUENCE</scope>
    <source>
        <strain evidence="1">ChiHecec2B26-12326</strain>
    </source>
</reference>
<accession>A0A9D1XSY6</accession>
<organism evidence="1 2">
    <name type="scientific">Candidatus Parabacteroides intestinigallinarum</name>
    <dbReference type="NCBI Taxonomy" id="2838722"/>
    <lineage>
        <taxon>Bacteria</taxon>
        <taxon>Pseudomonadati</taxon>
        <taxon>Bacteroidota</taxon>
        <taxon>Bacteroidia</taxon>
        <taxon>Bacteroidales</taxon>
        <taxon>Tannerellaceae</taxon>
        <taxon>Parabacteroides</taxon>
    </lineage>
</organism>
<reference evidence="1" key="1">
    <citation type="journal article" date="2021" name="PeerJ">
        <title>Extensive microbial diversity within the chicken gut microbiome revealed by metagenomics and culture.</title>
        <authorList>
            <person name="Gilroy R."/>
            <person name="Ravi A."/>
            <person name="Getino M."/>
            <person name="Pursley I."/>
            <person name="Horton D.L."/>
            <person name="Alikhan N.F."/>
            <person name="Baker D."/>
            <person name="Gharbi K."/>
            <person name="Hall N."/>
            <person name="Watson M."/>
            <person name="Adriaenssens E.M."/>
            <person name="Foster-Nyarko E."/>
            <person name="Jarju S."/>
            <person name="Secka A."/>
            <person name="Antonio M."/>
            <person name="Oren A."/>
            <person name="Chaudhuri R.R."/>
            <person name="La Ragione R."/>
            <person name="Hildebrand F."/>
            <person name="Pallen M.J."/>
        </authorList>
    </citation>
    <scope>NUCLEOTIDE SEQUENCE</scope>
    <source>
        <strain evidence="1">ChiHecec2B26-12326</strain>
    </source>
</reference>
<dbReference type="AlphaFoldDB" id="A0A9D1XSY6"/>
<name>A0A9D1XSY6_9BACT</name>